<evidence type="ECO:0000313" key="5">
    <source>
        <dbReference type="EMBL" id="GAA2403850.1"/>
    </source>
</evidence>
<dbReference type="Gene3D" id="3.40.50.2300">
    <property type="match status" value="2"/>
</dbReference>
<evidence type="ECO:0000256" key="1">
    <source>
        <dbReference type="ARBA" id="ARBA00010062"/>
    </source>
</evidence>
<comment type="similarity">
    <text evidence="1">Belongs to the leucine-binding protein family.</text>
</comment>
<keyword evidence="2 3" id="KW-0732">Signal</keyword>
<organism evidence="5 6">
    <name type="scientific">Actinomadura vinacea</name>
    <dbReference type="NCBI Taxonomy" id="115336"/>
    <lineage>
        <taxon>Bacteria</taxon>
        <taxon>Bacillati</taxon>
        <taxon>Actinomycetota</taxon>
        <taxon>Actinomycetes</taxon>
        <taxon>Streptosporangiales</taxon>
        <taxon>Thermomonosporaceae</taxon>
        <taxon>Actinomadura</taxon>
    </lineage>
</organism>
<evidence type="ECO:0000256" key="3">
    <source>
        <dbReference type="SAM" id="SignalP"/>
    </source>
</evidence>
<evidence type="ECO:0000313" key="6">
    <source>
        <dbReference type="Proteomes" id="UP001501231"/>
    </source>
</evidence>
<sequence>MRERAWRRAVACAAVAACFPAGGCGTGGSDGYRVGFTTDLSGKYALNGVGQRDGFKAYFDLLNAEGGINGRKVEVTYLDDGGEVGRGSANVARLAASPDTSAIGGLLVSNGCGAAAPRATRLRVPLVCSAVADDLLRPVSPYVFAARTSQGNQAAPMIRFAGTLVRAAKPRIAIIYFASAASANLEKNLRASAQKRGWQVVADESVPLTATDVSAQTARIVAAKPDIVVGALYDPLAILFLRNMAARQVRVPFVNYDGTTAAGSLLPLKNPDYYGLSNAAMSGDGTGAGVRRFARAMQRNGKPATTAYANIGYLQAAEIAEGLRVCGHPCPGAKMRHALENLRFDSGGFASGPVGFSPDDHEGVRAVSFYAWDPRAKALREVASNVPAGGGPGA</sequence>
<dbReference type="Pfam" id="PF13458">
    <property type="entry name" value="Peripla_BP_6"/>
    <property type="match status" value="1"/>
</dbReference>
<feature type="signal peptide" evidence="3">
    <location>
        <begin position="1"/>
        <end position="23"/>
    </location>
</feature>
<dbReference type="InterPro" id="IPR028081">
    <property type="entry name" value="Leu-bd"/>
</dbReference>
<dbReference type="InterPro" id="IPR051010">
    <property type="entry name" value="BCAA_transport"/>
</dbReference>
<name>A0ABN3IG31_9ACTN</name>
<dbReference type="PANTHER" id="PTHR30483:SF38">
    <property type="entry name" value="BLR7848 PROTEIN"/>
    <property type="match status" value="1"/>
</dbReference>
<comment type="caution">
    <text evidence="5">The sequence shown here is derived from an EMBL/GenBank/DDBJ whole genome shotgun (WGS) entry which is preliminary data.</text>
</comment>
<dbReference type="SUPFAM" id="SSF53822">
    <property type="entry name" value="Periplasmic binding protein-like I"/>
    <property type="match status" value="1"/>
</dbReference>
<keyword evidence="6" id="KW-1185">Reference proteome</keyword>
<dbReference type="InterPro" id="IPR028082">
    <property type="entry name" value="Peripla_BP_I"/>
</dbReference>
<dbReference type="PANTHER" id="PTHR30483">
    <property type="entry name" value="LEUCINE-SPECIFIC-BINDING PROTEIN"/>
    <property type="match status" value="1"/>
</dbReference>
<feature type="chain" id="PRO_5047395134" evidence="3">
    <location>
        <begin position="24"/>
        <end position="394"/>
    </location>
</feature>
<dbReference type="EMBL" id="BAAARW010000003">
    <property type="protein sequence ID" value="GAA2403850.1"/>
    <property type="molecule type" value="Genomic_DNA"/>
</dbReference>
<dbReference type="Proteomes" id="UP001501231">
    <property type="component" value="Unassembled WGS sequence"/>
</dbReference>
<protein>
    <submittedName>
        <fullName evidence="5">ABC transporter substrate-binding protein</fullName>
    </submittedName>
</protein>
<evidence type="ECO:0000256" key="2">
    <source>
        <dbReference type="ARBA" id="ARBA00022729"/>
    </source>
</evidence>
<feature type="domain" description="Leucine-binding protein" evidence="4">
    <location>
        <begin position="32"/>
        <end position="373"/>
    </location>
</feature>
<dbReference type="RefSeq" id="WP_344587184.1">
    <property type="nucleotide sequence ID" value="NZ_BAAARW010000003.1"/>
</dbReference>
<reference evidence="5 6" key="1">
    <citation type="journal article" date="2019" name="Int. J. Syst. Evol. Microbiol.">
        <title>The Global Catalogue of Microorganisms (GCM) 10K type strain sequencing project: providing services to taxonomists for standard genome sequencing and annotation.</title>
        <authorList>
            <consortium name="The Broad Institute Genomics Platform"/>
            <consortium name="The Broad Institute Genome Sequencing Center for Infectious Disease"/>
            <person name="Wu L."/>
            <person name="Ma J."/>
        </authorList>
    </citation>
    <scope>NUCLEOTIDE SEQUENCE [LARGE SCALE GENOMIC DNA]</scope>
    <source>
        <strain evidence="5 6">JCM 3325</strain>
    </source>
</reference>
<proteinExistence type="inferred from homology"/>
<evidence type="ECO:0000259" key="4">
    <source>
        <dbReference type="Pfam" id="PF13458"/>
    </source>
</evidence>
<gene>
    <name evidence="5" type="ORF">GCM10010191_09360</name>
</gene>
<accession>A0ABN3IG31</accession>